<feature type="domain" description="PGG" evidence="4">
    <location>
        <begin position="461"/>
        <end position="577"/>
    </location>
</feature>
<dbReference type="PANTHER" id="PTHR24177:SF413">
    <property type="entry name" value="TRANSMEMBRANE PROTEIN, PUTATIVE-RELATED"/>
    <property type="match status" value="1"/>
</dbReference>
<feature type="domain" description="PGG" evidence="4">
    <location>
        <begin position="6"/>
        <end position="113"/>
    </location>
</feature>
<evidence type="ECO:0000313" key="5">
    <source>
        <dbReference type="EMBL" id="TVU11499.1"/>
    </source>
</evidence>
<evidence type="ECO:0000313" key="6">
    <source>
        <dbReference type="Proteomes" id="UP000324897"/>
    </source>
</evidence>
<dbReference type="OrthoDB" id="672301at2759"/>
<feature type="domain" description="PGG" evidence="4">
    <location>
        <begin position="159"/>
        <end position="270"/>
    </location>
</feature>
<feature type="non-terminal residue" evidence="5">
    <location>
        <position position="1"/>
    </location>
</feature>
<proteinExistence type="predicted"/>
<feature type="transmembrane region" description="Helical" evidence="2">
    <location>
        <begin position="116"/>
        <end position="137"/>
    </location>
</feature>
<feature type="transmembrane region" description="Helical" evidence="2">
    <location>
        <begin position="729"/>
        <end position="749"/>
    </location>
</feature>
<feature type="transmembrane region" description="Helical" evidence="2">
    <location>
        <begin position="517"/>
        <end position="536"/>
    </location>
</feature>
<feature type="transmembrane region" description="Helical" evidence="2">
    <location>
        <begin position="424"/>
        <end position="447"/>
    </location>
</feature>
<accession>A0A5J9TJD5</accession>
<feature type="transmembrane region" description="Helical" evidence="2">
    <location>
        <begin position="548"/>
        <end position="571"/>
    </location>
</feature>
<feature type="region of interest" description="Disordered" evidence="1">
    <location>
        <begin position="792"/>
        <end position="816"/>
    </location>
</feature>
<sequence length="816" mass="88855">MEDLAWQLRKYLLLLAILVATVTYVGGLDPPGGVWLDAKDGHRTGDPILLATRRVQYKLFYYSNALAFAASLVVSILLLFMKREDHKRVPAVRAVMLIDVCCLMVAYVAGSCRGNLTTFYASVVCAVVFLFVIVITMMTRCEATPAQGDVDTSDGNPRVKEQRKILMLLAIFVATITYTAALNPPGGFWEHADQEEGHNAGDPILLDRHWGRFVGFLLCNTASFAASLVIITLLLSRSLWRHSGRLSVLRLAIAVALIGIVVAYAFGSCRKRTTTVYVLSLVGLTCIAAAAAALIPLWGRNCEALMPSSPVTAALRQDRSRILLLATLAATVAYQAGLSPPGGVWRDSRNRHSGGDLILPATHSRQYQVFFYCNSAVFVTSIIVVMMVQSKVLVSRHGLKAAVILDLLGLTGAYVAGSSRDVRAPVYVLGAVVFLVMAILGAVHFSCGNRTQSMEQQDDTKMEKRRKLLLLLAILAVTVTYQAGLSPPGKFWLEDGDEAHHVGDSVLADNYPRRYKVFFYSNTASFMVSVAVIVMLMGRNLSDANRNYWRRLLNASMLVSLIGLAGLLVAYAAGTAREVKTSIYVFGFVGVVFLVALIQIHYVHEHLERCLPCFRQQSTSASDAEEETADGSSSHEGTSPTYRRMRKYLMLVGILAASVTYQAGLDPPGSVWPRDGNGHAAGEPALHHADRPRYHTFFYSNAACFMASVVVIVALLLQSMLHTTTPLQWMLATHTLVVLDLLGLLVAYAVGSSRDWHTSGYVLAMAATVLAYVAIYVLLSYANSNTVTGHPENINETQMTGNQSGNDVPESSTSGV</sequence>
<evidence type="ECO:0000256" key="1">
    <source>
        <dbReference type="SAM" id="MobiDB-lite"/>
    </source>
</evidence>
<dbReference type="EMBL" id="RWGY01000039">
    <property type="protein sequence ID" value="TVU11499.1"/>
    <property type="molecule type" value="Genomic_DNA"/>
</dbReference>
<keyword evidence="2" id="KW-1133">Transmembrane helix</keyword>
<protein>
    <recommendedName>
        <fullName evidence="4">PGG domain-containing protein</fullName>
    </recommendedName>
</protein>
<reference evidence="5 6" key="1">
    <citation type="journal article" date="2019" name="Sci. Rep.">
        <title>A high-quality genome of Eragrostis curvula grass provides insights into Poaceae evolution and supports new strategies to enhance forage quality.</title>
        <authorList>
            <person name="Carballo J."/>
            <person name="Santos B.A.C.M."/>
            <person name="Zappacosta D."/>
            <person name="Garbus I."/>
            <person name="Selva J.P."/>
            <person name="Gallo C.A."/>
            <person name="Diaz A."/>
            <person name="Albertini E."/>
            <person name="Caccamo M."/>
            <person name="Echenique V."/>
        </authorList>
    </citation>
    <scope>NUCLEOTIDE SEQUENCE [LARGE SCALE GENOMIC DNA]</scope>
    <source>
        <strain evidence="6">cv. Victoria</strain>
        <tissue evidence="5">Leaf</tissue>
    </source>
</reference>
<keyword evidence="2" id="KW-0472">Membrane</keyword>
<feature type="chain" id="PRO_5023894323" description="PGG domain-containing protein" evidence="3">
    <location>
        <begin position="28"/>
        <end position="816"/>
    </location>
</feature>
<feature type="transmembrane region" description="Helical" evidence="2">
    <location>
        <begin position="697"/>
        <end position="717"/>
    </location>
</feature>
<feature type="transmembrane region" description="Helical" evidence="2">
    <location>
        <begin position="583"/>
        <end position="603"/>
    </location>
</feature>
<feature type="transmembrane region" description="Helical" evidence="2">
    <location>
        <begin position="92"/>
        <end position="110"/>
    </location>
</feature>
<feature type="transmembrane region" description="Helical" evidence="2">
    <location>
        <begin position="213"/>
        <end position="235"/>
    </location>
</feature>
<dbReference type="InterPro" id="IPR026961">
    <property type="entry name" value="PGG_dom"/>
</dbReference>
<feature type="transmembrane region" description="Helical" evidence="2">
    <location>
        <begin position="468"/>
        <end position="485"/>
    </location>
</feature>
<evidence type="ECO:0000259" key="4">
    <source>
        <dbReference type="Pfam" id="PF13962"/>
    </source>
</evidence>
<dbReference type="Proteomes" id="UP000324897">
    <property type="component" value="Chromosome 3"/>
</dbReference>
<gene>
    <name evidence="5" type="ORF">EJB05_45090</name>
</gene>
<keyword evidence="2" id="KW-0812">Transmembrane</keyword>
<feature type="transmembrane region" description="Helical" evidence="2">
    <location>
        <begin position="59"/>
        <end position="80"/>
    </location>
</feature>
<dbReference type="GO" id="GO:0016020">
    <property type="term" value="C:membrane"/>
    <property type="evidence" value="ECO:0007669"/>
    <property type="project" value="TreeGrafter"/>
</dbReference>
<feature type="transmembrane region" description="Helical" evidence="2">
    <location>
        <begin position="247"/>
        <end position="266"/>
    </location>
</feature>
<feature type="transmembrane region" description="Helical" evidence="2">
    <location>
        <begin position="369"/>
        <end position="387"/>
    </location>
</feature>
<feature type="transmembrane region" description="Helical" evidence="2">
    <location>
        <begin position="399"/>
        <end position="418"/>
    </location>
</feature>
<feature type="domain" description="PGG" evidence="4">
    <location>
        <begin position="642"/>
        <end position="754"/>
    </location>
</feature>
<evidence type="ECO:0000256" key="2">
    <source>
        <dbReference type="SAM" id="Phobius"/>
    </source>
</evidence>
<feature type="transmembrane region" description="Helical" evidence="2">
    <location>
        <begin position="320"/>
        <end position="338"/>
    </location>
</feature>
<keyword evidence="6" id="KW-1185">Reference proteome</keyword>
<feature type="transmembrane region" description="Helical" evidence="2">
    <location>
        <begin position="648"/>
        <end position="665"/>
    </location>
</feature>
<comment type="caution">
    <text evidence="5">The sequence shown here is derived from an EMBL/GenBank/DDBJ whole genome shotgun (WGS) entry which is preliminary data.</text>
</comment>
<name>A0A5J9TJD5_9POAL</name>
<feature type="transmembrane region" description="Helical" evidence="2">
    <location>
        <begin position="165"/>
        <end position="182"/>
    </location>
</feature>
<organism evidence="5 6">
    <name type="scientific">Eragrostis curvula</name>
    <name type="common">weeping love grass</name>
    <dbReference type="NCBI Taxonomy" id="38414"/>
    <lineage>
        <taxon>Eukaryota</taxon>
        <taxon>Viridiplantae</taxon>
        <taxon>Streptophyta</taxon>
        <taxon>Embryophyta</taxon>
        <taxon>Tracheophyta</taxon>
        <taxon>Spermatophyta</taxon>
        <taxon>Magnoliopsida</taxon>
        <taxon>Liliopsida</taxon>
        <taxon>Poales</taxon>
        <taxon>Poaceae</taxon>
        <taxon>PACMAD clade</taxon>
        <taxon>Chloridoideae</taxon>
        <taxon>Eragrostideae</taxon>
        <taxon>Eragrostidinae</taxon>
        <taxon>Eragrostis</taxon>
    </lineage>
</organism>
<feature type="transmembrane region" description="Helical" evidence="2">
    <location>
        <begin position="278"/>
        <end position="299"/>
    </location>
</feature>
<dbReference type="AlphaFoldDB" id="A0A5J9TJD5"/>
<keyword evidence="3" id="KW-0732">Signal</keyword>
<dbReference type="PANTHER" id="PTHR24177">
    <property type="entry name" value="CASKIN"/>
    <property type="match status" value="1"/>
</dbReference>
<dbReference type="Pfam" id="PF13962">
    <property type="entry name" value="PGG"/>
    <property type="match status" value="5"/>
</dbReference>
<feature type="domain" description="PGG" evidence="4">
    <location>
        <begin position="315"/>
        <end position="420"/>
    </location>
</feature>
<dbReference type="Gramene" id="TVU11499">
    <property type="protein sequence ID" value="TVU11499"/>
    <property type="gene ID" value="EJB05_45090"/>
</dbReference>
<feature type="signal peptide" evidence="3">
    <location>
        <begin position="1"/>
        <end position="27"/>
    </location>
</feature>
<feature type="transmembrane region" description="Helical" evidence="2">
    <location>
        <begin position="761"/>
        <end position="779"/>
    </location>
</feature>
<evidence type="ECO:0000256" key="3">
    <source>
        <dbReference type="SAM" id="SignalP"/>
    </source>
</evidence>